<feature type="compositionally biased region" description="Basic and acidic residues" evidence="1">
    <location>
        <begin position="1"/>
        <end position="63"/>
    </location>
</feature>
<dbReference type="InterPro" id="IPR007391">
    <property type="entry name" value="Vancomycin_resist_VanW"/>
</dbReference>
<dbReference type="RefSeq" id="WP_244527618.1">
    <property type="nucleotide sequence ID" value="NZ_FOCQ01000020.1"/>
</dbReference>
<sequence length="519" mass="57084">MEDKKINAGGHTPEEKPQSGEHHSSESNELKNESPVKEDAGSQEERGERVSAAENEESNKQEEDPASATGNENQQPEPKEFIHSVEDRLFNTVEMKSLDEWNTKDKDQASEAESPNDGPAQEGKKMEGKEAAENPPSVSSAQDRPSSKPAGLQAFSKKEEESRKEETMGQLRLPGINQKKVWAVAVAVLLILLGTLGVGAYAFDAFDSNANAPSAQAPAKPKPQPAKLQLYLEDEKFELDLRTIGYNGEDPSTIDEAKLRDWLQDVNMKVYQPAQNAKMRRWGEEITPEKPGRKMDVKAVEAWLTSLKPLINKPQEIPMISVEPLVTAEDLRQVNGKLIGDYRTKFDGSNVNRTTNIRLASKAINGLILMPGEKFSFNQIVGPRTAARGYKKAAVIVKGEFSEGIGGGICQVSSTLFNSVDEAGLRIVARYHHSAEVTYVPPGRDATVSWGGPDFKFRNNLNKPVLIKIKVGANSITVYTYTVPGAKVHTKKVEDAPESFKTIQVDPDKPTDQLPKTNN</sequence>
<keyword evidence="4" id="KW-1185">Reference proteome</keyword>
<evidence type="ECO:0000256" key="1">
    <source>
        <dbReference type="SAM" id="MobiDB-lite"/>
    </source>
</evidence>
<evidence type="ECO:0000313" key="3">
    <source>
        <dbReference type="EMBL" id="SEN73486.1"/>
    </source>
</evidence>
<evidence type="ECO:0000313" key="4">
    <source>
        <dbReference type="Proteomes" id="UP000199695"/>
    </source>
</evidence>
<dbReference type="Pfam" id="PF04294">
    <property type="entry name" value="VanW"/>
    <property type="match status" value="1"/>
</dbReference>
<proteinExistence type="predicted"/>
<reference evidence="3 4" key="1">
    <citation type="submission" date="2016-10" db="EMBL/GenBank/DDBJ databases">
        <authorList>
            <person name="de Groot N.N."/>
        </authorList>
    </citation>
    <scope>NUCLEOTIDE SEQUENCE [LARGE SCALE GENOMIC DNA]</scope>
    <source>
        <strain evidence="3 4">DSM 46701</strain>
    </source>
</reference>
<dbReference type="PANTHER" id="PTHR35788">
    <property type="entry name" value="EXPORTED PROTEIN-RELATED"/>
    <property type="match status" value="1"/>
</dbReference>
<dbReference type="AlphaFoldDB" id="A0A1H8IZL4"/>
<dbReference type="InterPro" id="IPR052913">
    <property type="entry name" value="Glycopeptide_resist_protein"/>
</dbReference>
<dbReference type="STRING" id="1173111.SAMN05444955_12027"/>
<name>A0A1H8IZL4_9BACL</name>
<feature type="compositionally biased region" description="Basic and acidic residues" evidence="1">
    <location>
        <begin position="77"/>
        <end position="89"/>
    </location>
</feature>
<dbReference type="PANTHER" id="PTHR35788:SF1">
    <property type="entry name" value="EXPORTED PROTEIN"/>
    <property type="match status" value="1"/>
</dbReference>
<keyword evidence="2" id="KW-1133">Transmembrane helix</keyword>
<accession>A0A1H8IZL4</accession>
<feature type="region of interest" description="Disordered" evidence="1">
    <location>
        <begin position="1"/>
        <end position="168"/>
    </location>
</feature>
<evidence type="ECO:0000256" key="2">
    <source>
        <dbReference type="SAM" id="Phobius"/>
    </source>
</evidence>
<feature type="transmembrane region" description="Helical" evidence="2">
    <location>
        <begin position="181"/>
        <end position="203"/>
    </location>
</feature>
<protein>
    <submittedName>
        <fullName evidence="3">Vancomycin resistance protein YoaR, contains peptidoglycan-binding and VanW domains</fullName>
    </submittedName>
</protein>
<dbReference type="Proteomes" id="UP000199695">
    <property type="component" value="Unassembled WGS sequence"/>
</dbReference>
<gene>
    <name evidence="3" type="ORF">SAMN05444955_12027</name>
</gene>
<keyword evidence="2" id="KW-0472">Membrane</keyword>
<dbReference type="EMBL" id="FOCQ01000020">
    <property type="protein sequence ID" value="SEN73486.1"/>
    <property type="molecule type" value="Genomic_DNA"/>
</dbReference>
<feature type="compositionally biased region" description="Basic and acidic residues" evidence="1">
    <location>
        <begin position="122"/>
        <end position="132"/>
    </location>
</feature>
<keyword evidence="2" id="KW-0812">Transmembrane</keyword>
<organism evidence="3 4">
    <name type="scientific">Lihuaxuella thermophila</name>
    <dbReference type="NCBI Taxonomy" id="1173111"/>
    <lineage>
        <taxon>Bacteria</taxon>
        <taxon>Bacillati</taxon>
        <taxon>Bacillota</taxon>
        <taxon>Bacilli</taxon>
        <taxon>Bacillales</taxon>
        <taxon>Thermoactinomycetaceae</taxon>
        <taxon>Lihuaxuella</taxon>
    </lineage>
</organism>
<feature type="compositionally biased region" description="Basic and acidic residues" evidence="1">
    <location>
        <begin position="96"/>
        <end position="109"/>
    </location>
</feature>
<feature type="compositionally biased region" description="Basic and acidic residues" evidence="1">
    <location>
        <begin position="156"/>
        <end position="167"/>
    </location>
</feature>